<keyword evidence="2" id="KW-0663">Pyridoxal phosphate</keyword>
<gene>
    <name evidence="3" type="ORF">ACFPM7_06195</name>
</gene>
<organism evidence="3 4">
    <name type="scientific">Actinokineospora guangxiensis</name>
    <dbReference type="NCBI Taxonomy" id="1490288"/>
    <lineage>
        <taxon>Bacteria</taxon>
        <taxon>Bacillati</taxon>
        <taxon>Actinomycetota</taxon>
        <taxon>Actinomycetes</taxon>
        <taxon>Pseudonocardiales</taxon>
        <taxon>Pseudonocardiaceae</taxon>
        <taxon>Actinokineospora</taxon>
    </lineage>
</organism>
<dbReference type="InterPro" id="IPR015424">
    <property type="entry name" value="PyrdxlP-dep_Trfase"/>
</dbReference>
<proteinExistence type="inferred from homology"/>
<dbReference type="SUPFAM" id="SSF53383">
    <property type="entry name" value="PLP-dependent transferases"/>
    <property type="match status" value="1"/>
</dbReference>
<dbReference type="GO" id="GO:0008483">
    <property type="term" value="F:transaminase activity"/>
    <property type="evidence" value="ECO:0007669"/>
    <property type="project" value="UniProtKB-KW"/>
</dbReference>
<dbReference type="Proteomes" id="UP001596157">
    <property type="component" value="Unassembled WGS sequence"/>
</dbReference>
<reference evidence="4" key="1">
    <citation type="journal article" date="2019" name="Int. J. Syst. Evol. Microbiol.">
        <title>The Global Catalogue of Microorganisms (GCM) 10K type strain sequencing project: providing services to taxonomists for standard genome sequencing and annotation.</title>
        <authorList>
            <consortium name="The Broad Institute Genomics Platform"/>
            <consortium name="The Broad Institute Genome Sequencing Center for Infectious Disease"/>
            <person name="Wu L."/>
            <person name="Ma J."/>
        </authorList>
    </citation>
    <scope>NUCLEOTIDE SEQUENCE [LARGE SCALE GENOMIC DNA]</scope>
    <source>
        <strain evidence="4">CCUG 59778</strain>
    </source>
</reference>
<dbReference type="InterPro" id="IPR015421">
    <property type="entry name" value="PyrdxlP-dep_Trfase_major"/>
</dbReference>
<protein>
    <submittedName>
        <fullName evidence="3">DegT/DnrJ/EryC1/StrS family aminotransferase</fullName>
    </submittedName>
</protein>
<keyword evidence="4" id="KW-1185">Reference proteome</keyword>
<comment type="caution">
    <text evidence="3">The sequence shown here is derived from an EMBL/GenBank/DDBJ whole genome shotgun (WGS) entry which is preliminary data.</text>
</comment>
<dbReference type="PANTHER" id="PTHR30244:SF34">
    <property type="entry name" value="DTDP-4-AMINO-4,6-DIDEOXYGALACTOSE TRANSAMINASE"/>
    <property type="match status" value="1"/>
</dbReference>
<dbReference type="PANTHER" id="PTHR30244">
    <property type="entry name" value="TRANSAMINASE"/>
    <property type="match status" value="1"/>
</dbReference>
<evidence type="ECO:0000313" key="3">
    <source>
        <dbReference type="EMBL" id="MFC5286635.1"/>
    </source>
</evidence>
<dbReference type="Gene3D" id="3.90.1150.10">
    <property type="entry name" value="Aspartate Aminotransferase, domain 1"/>
    <property type="match status" value="1"/>
</dbReference>
<keyword evidence="3" id="KW-0032">Aminotransferase</keyword>
<dbReference type="Pfam" id="PF01041">
    <property type="entry name" value="DegT_DnrJ_EryC1"/>
    <property type="match status" value="1"/>
</dbReference>
<dbReference type="InterPro" id="IPR000653">
    <property type="entry name" value="DegT/StrS_aminotransferase"/>
</dbReference>
<dbReference type="InterPro" id="IPR015422">
    <property type="entry name" value="PyrdxlP-dep_Trfase_small"/>
</dbReference>
<comment type="similarity">
    <text evidence="2">Belongs to the DegT/DnrJ/EryC1 family.</text>
</comment>
<name>A0ABW0EL51_9PSEU</name>
<evidence type="ECO:0000256" key="2">
    <source>
        <dbReference type="RuleBase" id="RU004508"/>
    </source>
</evidence>
<dbReference type="RefSeq" id="WP_378244752.1">
    <property type="nucleotide sequence ID" value="NZ_JBHSKF010000002.1"/>
</dbReference>
<dbReference type="EMBL" id="JBHSKF010000002">
    <property type="protein sequence ID" value="MFC5286635.1"/>
    <property type="molecule type" value="Genomic_DNA"/>
</dbReference>
<evidence type="ECO:0000313" key="4">
    <source>
        <dbReference type="Proteomes" id="UP001596157"/>
    </source>
</evidence>
<sequence>MQHSSAIAVAESTGLTLPFGRPCFDEREVEAVASAIRRGDLATGREVAAFEAEFAELAGFAHAVAVSSGSMANLLALAMLVERHHLVPGDRVVVAGCTFVSAVTPVVQLGLVPVFVDVRANGVNVDLDLVDRAVVQHGARAALLPHTLGQALPVDQLADLRARRDLALVEDCCESLGARHGDVLVGAVGDAATFSFYAGHHLTMGEGGVVACDDEAVAWLLRSLRSFGRDAGYAGRRFDYPVGDRAIAAEERYVHLRVGWNAKLTDLQAAFGRVQLRRASELAEQRRKLARALAEALREAPGWSVLGSPEDRGASPFAVALLVPPGRDLADVAATFAAHGIESRGMLGASLPDQPCFDQVPHIVHQPYARSVEYARRALLIGSPPGIDPVEAVTALRAALGALS</sequence>
<keyword evidence="3" id="KW-0808">Transferase</keyword>
<comment type="cofactor">
    <cofactor evidence="1">
        <name>pyridoxal 5'-phosphate</name>
        <dbReference type="ChEBI" id="CHEBI:597326"/>
    </cofactor>
</comment>
<evidence type="ECO:0000256" key="1">
    <source>
        <dbReference type="ARBA" id="ARBA00001933"/>
    </source>
</evidence>
<accession>A0ABW0EL51</accession>
<dbReference type="PIRSF" id="PIRSF000390">
    <property type="entry name" value="PLP_StrS"/>
    <property type="match status" value="1"/>
</dbReference>
<dbReference type="Gene3D" id="3.40.640.10">
    <property type="entry name" value="Type I PLP-dependent aspartate aminotransferase-like (Major domain)"/>
    <property type="match status" value="1"/>
</dbReference>